<protein>
    <submittedName>
        <fullName evidence="2">Uncharacterized protein</fullName>
    </submittedName>
</protein>
<evidence type="ECO:0000313" key="2">
    <source>
        <dbReference type="EMBL" id="BBZ20840.1"/>
    </source>
</evidence>
<feature type="transmembrane region" description="Helical" evidence="1">
    <location>
        <begin position="254"/>
        <end position="275"/>
    </location>
</feature>
<accession>A0A7I7WUR9</accession>
<feature type="transmembrane region" description="Helical" evidence="1">
    <location>
        <begin position="205"/>
        <end position="224"/>
    </location>
</feature>
<feature type="transmembrane region" description="Helical" evidence="1">
    <location>
        <begin position="168"/>
        <end position="193"/>
    </location>
</feature>
<keyword evidence="1" id="KW-0472">Membrane</keyword>
<keyword evidence="1" id="KW-0812">Transmembrane</keyword>
<feature type="transmembrane region" description="Helical" evidence="1">
    <location>
        <begin position="79"/>
        <end position="99"/>
    </location>
</feature>
<feature type="transmembrane region" description="Helical" evidence="1">
    <location>
        <begin position="231"/>
        <end position="248"/>
    </location>
</feature>
<evidence type="ECO:0000256" key="1">
    <source>
        <dbReference type="SAM" id="Phobius"/>
    </source>
</evidence>
<organism evidence="2 3">
    <name type="scientific">Mycolicibacterium gadium</name>
    <name type="common">Mycobacterium gadium</name>
    <dbReference type="NCBI Taxonomy" id="1794"/>
    <lineage>
        <taxon>Bacteria</taxon>
        <taxon>Bacillati</taxon>
        <taxon>Actinomycetota</taxon>
        <taxon>Actinomycetes</taxon>
        <taxon>Mycobacteriales</taxon>
        <taxon>Mycobacteriaceae</taxon>
        <taxon>Mycolicibacterium</taxon>
    </lineage>
</organism>
<feature type="transmembrane region" description="Helical" evidence="1">
    <location>
        <begin position="111"/>
        <end position="128"/>
    </location>
</feature>
<dbReference type="EMBL" id="AP022608">
    <property type="protein sequence ID" value="BBZ20840.1"/>
    <property type="molecule type" value="Genomic_DNA"/>
</dbReference>
<evidence type="ECO:0000313" key="3">
    <source>
        <dbReference type="Proteomes" id="UP000466187"/>
    </source>
</evidence>
<dbReference type="Proteomes" id="UP000466187">
    <property type="component" value="Chromosome"/>
</dbReference>
<dbReference type="AlphaFoldDB" id="A0A7I7WUR9"/>
<gene>
    <name evidence="2" type="ORF">MGAD_51750</name>
</gene>
<feature type="transmembrane region" description="Helical" evidence="1">
    <location>
        <begin position="40"/>
        <end position="59"/>
    </location>
</feature>
<proteinExistence type="predicted"/>
<dbReference type="KEGG" id="mgad:MGAD_51750"/>
<feature type="transmembrane region" description="Helical" evidence="1">
    <location>
        <begin position="134"/>
        <end position="156"/>
    </location>
</feature>
<sequence length="289" mass="30469">MPIGIREASGSEYLVKRMRGNQLTTAQANSRAPSVRSWRWIAALLALTQLAAPVIASAVAPDFLKSGATNQALITPSGYAFSLWGLITVLSAATALAVLRYGLGSWWETSVLVDASVAFIGFSVWLLVAAQDWLWVSVVVFAVMVSALIHIMRLLVRRRHDLTCPSWVALLATVTFGLYLGWSSIAVFANVAAALIQSGVSASTAWWQFVVLAIAGVCALILTTMLRGTPGYAAGVVWALVAIAIGAAGRGSTFLSVTAVVATVLVVIAAVAAMLRHGGHRARPTHSSE</sequence>
<keyword evidence="1" id="KW-1133">Transmembrane helix</keyword>
<name>A0A7I7WUR9_MYCGU</name>
<reference evidence="2 3" key="1">
    <citation type="journal article" date="2019" name="Emerg. Microbes Infect.">
        <title>Comprehensive subspecies identification of 175 nontuberculous mycobacteria species based on 7547 genomic profiles.</title>
        <authorList>
            <person name="Matsumoto Y."/>
            <person name="Kinjo T."/>
            <person name="Motooka D."/>
            <person name="Nabeya D."/>
            <person name="Jung N."/>
            <person name="Uechi K."/>
            <person name="Horii T."/>
            <person name="Iida T."/>
            <person name="Fujita J."/>
            <person name="Nakamura S."/>
        </authorList>
    </citation>
    <scope>NUCLEOTIDE SEQUENCE [LARGE SCALE GENOMIC DNA]</scope>
    <source>
        <strain evidence="2 3">JCM 12688</strain>
    </source>
</reference>